<dbReference type="AlphaFoldDB" id="A0AAV5TID4"/>
<keyword evidence="1" id="KW-1133">Transmembrane helix</keyword>
<name>A0AAV5TID4_9BILA</name>
<protein>
    <recommendedName>
        <fullName evidence="4">Serpentine receptor class gamma</fullName>
    </recommendedName>
</protein>
<feature type="non-terminal residue" evidence="2">
    <location>
        <position position="74"/>
    </location>
</feature>
<comment type="caution">
    <text evidence="2">The sequence shown here is derived from an EMBL/GenBank/DDBJ whole genome shotgun (WGS) entry which is preliminary data.</text>
</comment>
<proteinExistence type="predicted"/>
<gene>
    <name evidence="2" type="ORF">PENTCL1PPCAC_16182</name>
</gene>
<evidence type="ECO:0000256" key="1">
    <source>
        <dbReference type="SAM" id="Phobius"/>
    </source>
</evidence>
<dbReference type="Proteomes" id="UP001432027">
    <property type="component" value="Unassembled WGS sequence"/>
</dbReference>
<feature type="transmembrane region" description="Helical" evidence="1">
    <location>
        <begin position="6"/>
        <end position="26"/>
    </location>
</feature>
<evidence type="ECO:0000313" key="2">
    <source>
        <dbReference type="EMBL" id="GMS94007.1"/>
    </source>
</evidence>
<keyword evidence="3" id="KW-1185">Reference proteome</keyword>
<keyword evidence="1" id="KW-0812">Transmembrane</keyword>
<organism evidence="2 3">
    <name type="scientific">Pristionchus entomophagus</name>
    <dbReference type="NCBI Taxonomy" id="358040"/>
    <lineage>
        <taxon>Eukaryota</taxon>
        <taxon>Metazoa</taxon>
        <taxon>Ecdysozoa</taxon>
        <taxon>Nematoda</taxon>
        <taxon>Chromadorea</taxon>
        <taxon>Rhabditida</taxon>
        <taxon>Rhabditina</taxon>
        <taxon>Diplogasteromorpha</taxon>
        <taxon>Diplogasteroidea</taxon>
        <taxon>Neodiplogasteridae</taxon>
        <taxon>Pristionchus</taxon>
    </lineage>
</organism>
<sequence length="74" mass="8366">QALNLQLAFSSFFFIGCILFTLNVAFESSFEFAFISVPISNLQNVCTPLTTLYIITPYRGFIVQFLPKSMQKTS</sequence>
<keyword evidence="1" id="KW-0472">Membrane</keyword>
<feature type="non-terminal residue" evidence="2">
    <location>
        <position position="1"/>
    </location>
</feature>
<evidence type="ECO:0000313" key="3">
    <source>
        <dbReference type="Proteomes" id="UP001432027"/>
    </source>
</evidence>
<dbReference type="EMBL" id="BTSX01000004">
    <property type="protein sequence ID" value="GMS94007.1"/>
    <property type="molecule type" value="Genomic_DNA"/>
</dbReference>
<reference evidence="2" key="1">
    <citation type="submission" date="2023-10" db="EMBL/GenBank/DDBJ databases">
        <title>Genome assembly of Pristionchus species.</title>
        <authorList>
            <person name="Yoshida K."/>
            <person name="Sommer R.J."/>
        </authorList>
    </citation>
    <scope>NUCLEOTIDE SEQUENCE</scope>
    <source>
        <strain evidence="2">RS0144</strain>
    </source>
</reference>
<evidence type="ECO:0008006" key="4">
    <source>
        <dbReference type="Google" id="ProtNLM"/>
    </source>
</evidence>
<accession>A0AAV5TID4</accession>